<dbReference type="AlphaFoldDB" id="A0A438FKI6"/>
<feature type="compositionally biased region" description="Basic and acidic residues" evidence="1">
    <location>
        <begin position="1"/>
        <end position="15"/>
    </location>
</feature>
<dbReference type="PANTHER" id="PTHR31170:SF25">
    <property type="entry name" value="BNAA09G04570D PROTEIN"/>
    <property type="match status" value="1"/>
</dbReference>
<name>A0A438FKI6_VITVI</name>
<protein>
    <submittedName>
        <fullName evidence="2">UPF0481 protein</fullName>
    </submittedName>
</protein>
<proteinExistence type="predicted"/>
<reference evidence="2 3" key="1">
    <citation type="journal article" date="2018" name="PLoS Genet.">
        <title>Population sequencing reveals clonal diversity and ancestral inbreeding in the grapevine cultivar Chardonnay.</title>
        <authorList>
            <person name="Roach M.J."/>
            <person name="Johnson D.L."/>
            <person name="Bohlmann J."/>
            <person name="van Vuuren H.J."/>
            <person name="Jones S.J."/>
            <person name="Pretorius I.S."/>
            <person name="Schmidt S.A."/>
            <person name="Borneman A.R."/>
        </authorList>
    </citation>
    <scope>NUCLEOTIDE SEQUENCE [LARGE SCALE GENOMIC DNA]</scope>
    <source>
        <strain evidence="3">cv. Chardonnay</strain>
        <tissue evidence="2">Leaf</tissue>
    </source>
</reference>
<feature type="region of interest" description="Disordered" evidence="1">
    <location>
        <begin position="619"/>
        <end position="670"/>
    </location>
</feature>
<organism evidence="2 3">
    <name type="scientific">Vitis vinifera</name>
    <name type="common">Grape</name>
    <dbReference type="NCBI Taxonomy" id="29760"/>
    <lineage>
        <taxon>Eukaryota</taxon>
        <taxon>Viridiplantae</taxon>
        <taxon>Streptophyta</taxon>
        <taxon>Embryophyta</taxon>
        <taxon>Tracheophyta</taxon>
        <taxon>Spermatophyta</taxon>
        <taxon>Magnoliopsida</taxon>
        <taxon>eudicotyledons</taxon>
        <taxon>Gunneridae</taxon>
        <taxon>Pentapetalae</taxon>
        <taxon>rosids</taxon>
        <taxon>Vitales</taxon>
        <taxon>Vitaceae</taxon>
        <taxon>Viteae</taxon>
        <taxon>Vitis</taxon>
    </lineage>
</organism>
<evidence type="ECO:0000256" key="1">
    <source>
        <dbReference type="SAM" id="MobiDB-lite"/>
    </source>
</evidence>
<evidence type="ECO:0000313" key="3">
    <source>
        <dbReference type="Proteomes" id="UP000288805"/>
    </source>
</evidence>
<dbReference type="Pfam" id="PF03140">
    <property type="entry name" value="DUF247"/>
    <property type="match status" value="2"/>
</dbReference>
<sequence>MEEQQERRNVGEKEGGQPSRNSGETGPEPKEHRIDVEINPTVENWNRIVQKAKERIPSQSQWPRLPKVPHMLRGTQDFKKLYEPRVISIGPYHHGKPHLRPGEMIKPLYAEQFLAGINQDFKDLYTKIESKIEAVRKCYDTKPTNRYNDEALIWMMLLDGLFLLQFIGSTVDPRDDMSNVLRDHQINFVTQDLFLLENQLPFGVLKLIFEGANFQDAPPMEKTIKEFVTDFGMPEGLSSEIQLEEENKEPSHLLELLRSALLGGYKKIQPKQKQEAEKKGKSSSSGGGIWESFRHIKELKAAGIYLKPSRKSFLTEISFKSHFFYGCLKLPRITIDGFTKTKFLNMVAYEMCQMPQLTRRSLLIDEDVAKIFNEIGNDLVDPGAYGDVKARIQKHYDKRVNTWIAEGLHEHFRSPWTFTSLIAAVWILIVTGLQTYYAHPVWQKTLKMRSLKLIMKPSLIESLHNGLLRTMNEEIESLQKNLTWKLVEKLKNQKIVGCKWVFKRNEGISRVRMLAHLPVGGLFESQVLPPGWLLWNQLSGVDGRMREQHVWEDMLGILQEGSKRKGGEVLRSLGSKLPERGYCNLHFLGVRSIEARSPGRSAIFHHRAGLCKSGGLGTEQVSPASASADNIRASSGSSGSLIEESKGGSGSSLGSWGLSCKTKALEGTSG</sequence>
<dbReference type="Proteomes" id="UP000288805">
    <property type="component" value="Unassembled WGS sequence"/>
</dbReference>
<gene>
    <name evidence="2" type="primary">VvCHDh000002_56</name>
    <name evidence="2" type="ORF">CK203_111810</name>
</gene>
<dbReference type="PANTHER" id="PTHR31170">
    <property type="entry name" value="BNAC04G53230D PROTEIN"/>
    <property type="match status" value="1"/>
</dbReference>
<feature type="compositionally biased region" description="Basic and acidic residues" evidence="1">
    <location>
        <begin position="27"/>
        <end position="36"/>
    </location>
</feature>
<evidence type="ECO:0000313" key="2">
    <source>
        <dbReference type="EMBL" id="RVW60502.1"/>
    </source>
</evidence>
<feature type="region of interest" description="Disordered" evidence="1">
    <location>
        <begin position="1"/>
        <end position="38"/>
    </location>
</feature>
<dbReference type="InterPro" id="IPR004158">
    <property type="entry name" value="DUF247_pln"/>
</dbReference>
<feature type="compositionally biased region" description="Polar residues" evidence="1">
    <location>
        <begin position="619"/>
        <end position="628"/>
    </location>
</feature>
<accession>A0A438FKI6</accession>
<comment type="caution">
    <text evidence="2">The sequence shown here is derived from an EMBL/GenBank/DDBJ whole genome shotgun (WGS) entry which is preliminary data.</text>
</comment>
<dbReference type="EMBL" id="QGNW01000857">
    <property type="protein sequence ID" value="RVW60502.1"/>
    <property type="molecule type" value="Genomic_DNA"/>
</dbReference>